<feature type="compositionally biased region" description="Basic and acidic residues" evidence="1">
    <location>
        <begin position="657"/>
        <end position="667"/>
    </location>
</feature>
<feature type="region of interest" description="Disordered" evidence="1">
    <location>
        <begin position="655"/>
        <end position="680"/>
    </location>
</feature>
<dbReference type="RefSeq" id="XP_022299710.1">
    <property type="nucleotide sequence ID" value="XM_022444002.1"/>
</dbReference>
<feature type="compositionally biased region" description="Polar residues" evidence="1">
    <location>
        <begin position="1"/>
        <end position="15"/>
    </location>
</feature>
<keyword evidence="2" id="KW-1185">Reference proteome</keyword>
<accession>A0A8B8B8G6</accession>
<evidence type="ECO:0000256" key="1">
    <source>
        <dbReference type="SAM" id="MobiDB-lite"/>
    </source>
</evidence>
<protein>
    <submittedName>
        <fullName evidence="3">Uncharacterized protein LOC111108247</fullName>
    </submittedName>
</protein>
<dbReference type="Gene3D" id="1.10.533.10">
    <property type="entry name" value="Death Domain, Fas"/>
    <property type="match status" value="1"/>
</dbReference>
<name>A0A8B8B8G6_CRAVI</name>
<dbReference type="SUPFAM" id="SSF47986">
    <property type="entry name" value="DEATH domain"/>
    <property type="match status" value="1"/>
</dbReference>
<evidence type="ECO:0000313" key="2">
    <source>
        <dbReference type="Proteomes" id="UP000694844"/>
    </source>
</evidence>
<sequence length="778" mass="87819">MSQSSVASKLSTGSCETRHVKPKQSTSSSLLDPSSLFTVQSLRPVSPGAKVEHVQIFVPGLQYTDNASGGMEDFQMKVKFPKVRIFICGSNAKHLSQLLLPSFLLPADNSQRLFDRVCATMVMERSGGVTFESWSQYDRLLQNDEKARHASNDSLNQCDIIPPDKVGTISCGAINTEIFIVDDEKFFLQCCQYLFTRTSVFLLTFDGDKMLKSPQSEIHRLQNSIHTIRGAVGYECPIQTYGLLGTDKSDSAITASIDEVRTLFYTSYGYQIVKYNVPRSPHLFHMTSGARAHVDVQTSVWKCINEIQEKQHILLISMVVIHQLEQRRQNEVLCIDEDDFTAIFQETVPGVDLGIRQVVWTELLEFGEILSSKAAMLSVPGLSQLDKIFFIRPDVLLDRIHQLQTISPRIIQSNEGIKQICLKLIGSGFISHPDWLELCPLTDHHSLSNLKLQISPEKVLLLLQAFGMIFRQEGAIDGSHYFIPCFIPEPVHSESSEQVSGSLYFQLKGNPPHISSMVYFHLVFRLNNASDMRSLTVANSSTCVIHHTGYEITLIHEKLRDRIQIQLHRSEKNVRLHTVLDWLSEVCKSSLGSEVKYVLGPACPLQEKCSYAQHTRKNSGELHVIDLAEGLPVSCGNIKVDNQVKVWLKPSKKQQCNRHEPLPHQDTETGSNESFKSFETPSPTPMYIKSLPYNVFRDVYENLQINVSGDWKCLAGLLGFNVEQIMVYESKPEPAKLLLIDLDQTHRMTVRQLVDVLAKPEMQRQDIIEKLSKFLNGV</sequence>
<dbReference type="GeneID" id="111108247"/>
<dbReference type="Proteomes" id="UP000694844">
    <property type="component" value="Chromosome 8"/>
</dbReference>
<reference evidence="3" key="1">
    <citation type="submission" date="2025-08" db="UniProtKB">
        <authorList>
            <consortium name="RefSeq"/>
        </authorList>
    </citation>
    <scope>IDENTIFICATION</scope>
    <source>
        <tissue evidence="3">Whole sample</tissue>
    </source>
</reference>
<dbReference type="OrthoDB" id="6111980at2759"/>
<dbReference type="InterPro" id="IPR011029">
    <property type="entry name" value="DEATH-like_dom_sf"/>
</dbReference>
<evidence type="ECO:0000313" key="3">
    <source>
        <dbReference type="RefSeq" id="XP_022299710.1"/>
    </source>
</evidence>
<feature type="compositionally biased region" description="Polar residues" evidence="1">
    <location>
        <begin position="668"/>
        <end position="680"/>
    </location>
</feature>
<dbReference type="KEGG" id="cvn:111108247"/>
<dbReference type="AlphaFoldDB" id="A0A8B8B8G6"/>
<feature type="region of interest" description="Disordered" evidence="1">
    <location>
        <begin position="1"/>
        <end position="30"/>
    </location>
</feature>
<proteinExistence type="predicted"/>
<organism evidence="2 3">
    <name type="scientific">Crassostrea virginica</name>
    <name type="common">Eastern oyster</name>
    <dbReference type="NCBI Taxonomy" id="6565"/>
    <lineage>
        <taxon>Eukaryota</taxon>
        <taxon>Metazoa</taxon>
        <taxon>Spiralia</taxon>
        <taxon>Lophotrochozoa</taxon>
        <taxon>Mollusca</taxon>
        <taxon>Bivalvia</taxon>
        <taxon>Autobranchia</taxon>
        <taxon>Pteriomorphia</taxon>
        <taxon>Ostreida</taxon>
        <taxon>Ostreoidea</taxon>
        <taxon>Ostreidae</taxon>
        <taxon>Crassostrea</taxon>
    </lineage>
</organism>
<gene>
    <name evidence="3" type="primary">LOC111108247</name>
</gene>